<reference evidence="1" key="1">
    <citation type="journal article" date="2012" name="Mol. Biol. Evol.">
        <title>Birth, death, and replacement of karyopherins in Drosophila.</title>
        <authorList>
            <person name="Phadnis N."/>
            <person name="Hsieh E."/>
            <person name="Malik H.S."/>
        </authorList>
    </citation>
    <scope>NUCLEOTIDE SEQUENCE</scope>
</reference>
<dbReference type="SUPFAM" id="SSF48371">
    <property type="entry name" value="ARM repeat"/>
    <property type="match status" value="1"/>
</dbReference>
<dbReference type="Gene3D" id="1.25.10.10">
    <property type="entry name" value="Leucine-rich Repeat Variant"/>
    <property type="match status" value="1"/>
</dbReference>
<dbReference type="InterPro" id="IPR016024">
    <property type="entry name" value="ARM-type_fold"/>
</dbReference>
<name>G9LQY2_DROEU</name>
<gene>
    <name evidence="1" type="primary">aKap5</name>
</gene>
<dbReference type="OrthoDB" id="7847096at2759"/>
<dbReference type="InterPro" id="IPR011989">
    <property type="entry name" value="ARM-like"/>
</dbReference>
<accession>G9LQY2</accession>
<dbReference type="EMBL" id="JQ173067">
    <property type="protein sequence ID" value="AEW68220.1"/>
    <property type="molecule type" value="mRNA"/>
</dbReference>
<evidence type="ECO:0000313" key="1">
    <source>
        <dbReference type="EMBL" id="AEW68220.1"/>
    </source>
</evidence>
<dbReference type="AlphaFoldDB" id="G9LQY2"/>
<proteinExistence type="evidence at transcript level"/>
<sequence>MTSDDGNEVCSKLVEFRIMDNTENSALNFAENMLSDMDQFWGGKFVEGLLDYLKIPNILNEPRVCVKSLRVLHEITTHCTEVDLLRLSTNTDVLDLLRTILETPKIRKLIVRTSLTLISNFILDGWPNRDCIFESGILNAVLKLMNPHRQELPKYKALMGQIIYLLYQYLRYKNVGPKTVSLERIAKALAKVLKPSQDVDIILPLLKIARLLSEYNSETRSVMIFSGLISRVAPFVLHPLPEIKRETIFILANTCMQRHNRKKNDLYRFSKRLINLISDLLLSGPVEIRVLVNHLLCGIIDNQCIKTDMMLIVIPKIIRCASAEEQEIEVRLAAGWTLASLAMHLDPKIFPLFITFKGYNVLCELLHTDLPVQLVRNILSAFVRLIESFVVMKPYWIGVMWETNTWPVLLKLLESRNAAVNTLATLLNRHGDRGDVCWIDVLGG</sequence>
<protein>
    <submittedName>
        <fullName evidence="1">Alpha-karyopherin 5</fullName>
    </submittedName>
</protein>
<organism evidence="1">
    <name type="scientific">Drosophila eugracilis</name>
    <name type="common">Fruit fly</name>
    <dbReference type="NCBI Taxonomy" id="29029"/>
    <lineage>
        <taxon>Eukaryota</taxon>
        <taxon>Metazoa</taxon>
        <taxon>Ecdysozoa</taxon>
        <taxon>Arthropoda</taxon>
        <taxon>Hexapoda</taxon>
        <taxon>Insecta</taxon>
        <taxon>Pterygota</taxon>
        <taxon>Neoptera</taxon>
        <taxon>Endopterygota</taxon>
        <taxon>Diptera</taxon>
        <taxon>Brachycera</taxon>
        <taxon>Muscomorpha</taxon>
        <taxon>Ephydroidea</taxon>
        <taxon>Drosophilidae</taxon>
        <taxon>Drosophila</taxon>
        <taxon>Sophophora</taxon>
    </lineage>
</organism>